<sequence length="619" mass="64068">MNYGYGQTGAPAGGVSVANGYYVDANGVTQIESAFNPSTAATTPIKGWSETYDSTQAWPADDKSADPMKFAPVNAEGDPTIYSAGLRGCADGNCDTLTKEDLTPEKQTPDPTLDCNSPGNENANNPRCWPTLTGNKTGGCPAGQINVGGTCKTQGATIERRDTGSRDGRDGQQQTPEKPGGGGGGLDGLMKAILGGLAQGLAKGLAQQPAQACPSDPNAYQQQQQQYNQQMQQYNYQLQQYNYQQQLSYMNGMPAPIPPTAPQPCTPRSDSNTCPAAPQQPNPAGCQNGTWRPITTQQGNGYQCTTGWQCVPGGGTVPKAEISCSPKVADVGMTVTIAYGCSNATGSTGQGFDTQNQLSGSTTTVISAPPAGATSANFVLNCTNQGASARAQCSVQIGRPTIVLVANPKVVDPGKASTIGWITTGMQSCVVSSPEDGAFTAENATNTSVNGMASTSPLTSPIHILLHCVTVGGGTRDATTTVSVVGQPDIIDPDPNSGTVTVQSTADATSTSRGSTVTISWSATNPPSGAHIALWLYDVRLNTTTALIADGLAASSTYAWHLPNANDTCDPESIDVCGADLVPGRQYGIEADLYTDTSDPNNPNIVDYGFTPDPFTISS</sequence>
<proteinExistence type="predicted"/>
<protein>
    <submittedName>
        <fullName evidence="2">Uncharacterized protein</fullName>
    </submittedName>
</protein>
<dbReference type="Proteomes" id="UP000176914">
    <property type="component" value="Unassembled WGS sequence"/>
</dbReference>
<dbReference type="AlphaFoldDB" id="A0A1F6E6B2"/>
<feature type="compositionally biased region" description="Polar residues" evidence="1">
    <location>
        <begin position="496"/>
        <end position="508"/>
    </location>
</feature>
<feature type="compositionally biased region" description="Polar residues" evidence="1">
    <location>
        <begin position="109"/>
        <end position="122"/>
    </location>
</feature>
<feature type="region of interest" description="Disordered" evidence="1">
    <location>
        <begin position="258"/>
        <end position="292"/>
    </location>
</feature>
<comment type="caution">
    <text evidence="2">The sequence shown here is derived from an EMBL/GenBank/DDBJ whole genome shotgun (WGS) entry which is preliminary data.</text>
</comment>
<dbReference type="EMBL" id="MFLL01000029">
    <property type="protein sequence ID" value="OGG68732.1"/>
    <property type="molecule type" value="Genomic_DNA"/>
</dbReference>
<organism evidence="2 3">
    <name type="scientific">Candidatus Kaiserbacteria bacterium RIFCSPHIGHO2_02_FULL_55_25</name>
    <dbReference type="NCBI Taxonomy" id="1798498"/>
    <lineage>
        <taxon>Bacteria</taxon>
        <taxon>Candidatus Kaiseribacteriota</taxon>
    </lineage>
</organism>
<name>A0A1F6E6B2_9BACT</name>
<evidence type="ECO:0000313" key="2">
    <source>
        <dbReference type="EMBL" id="OGG68732.1"/>
    </source>
</evidence>
<feature type="compositionally biased region" description="Basic and acidic residues" evidence="1">
    <location>
        <begin position="158"/>
        <end position="170"/>
    </location>
</feature>
<accession>A0A1F6E6B2</accession>
<feature type="region of interest" description="Disordered" evidence="1">
    <location>
        <begin position="488"/>
        <end position="508"/>
    </location>
</feature>
<evidence type="ECO:0000313" key="3">
    <source>
        <dbReference type="Proteomes" id="UP000176914"/>
    </source>
</evidence>
<evidence type="ECO:0000256" key="1">
    <source>
        <dbReference type="SAM" id="MobiDB-lite"/>
    </source>
</evidence>
<reference evidence="2 3" key="1">
    <citation type="journal article" date="2016" name="Nat. Commun.">
        <title>Thousands of microbial genomes shed light on interconnected biogeochemical processes in an aquifer system.</title>
        <authorList>
            <person name="Anantharaman K."/>
            <person name="Brown C.T."/>
            <person name="Hug L.A."/>
            <person name="Sharon I."/>
            <person name="Castelle C.J."/>
            <person name="Probst A.J."/>
            <person name="Thomas B.C."/>
            <person name="Singh A."/>
            <person name="Wilkins M.J."/>
            <person name="Karaoz U."/>
            <person name="Brodie E.L."/>
            <person name="Williams K.H."/>
            <person name="Hubbard S.S."/>
            <person name="Banfield J.F."/>
        </authorList>
    </citation>
    <scope>NUCLEOTIDE SEQUENCE [LARGE SCALE GENOMIC DNA]</scope>
</reference>
<feature type="region of interest" description="Disordered" evidence="1">
    <location>
        <begin position="100"/>
        <end position="122"/>
    </location>
</feature>
<feature type="region of interest" description="Disordered" evidence="1">
    <location>
        <begin position="151"/>
        <end position="187"/>
    </location>
</feature>
<gene>
    <name evidence="2" type="ORF">A3C20_02325</name>
</gene>